<evidence type="ECO:0000313" key="2">
    <source>
        <dbReference type="Proteomes" id="UP000184447"/>
    </source>
</evidence>
<sequence>MDSVYSTIEFYDNLKSKYRDYIKPEIVSVVILQSDEEVILEIVEIETIEGGFEKQTIKRTDLSNITRGENEELLFFNPKDLIEQNVRKFINEFSQYDIINATDLFHQEACEKINRRFNTFGIDK</sequence>
<evidence type="ECO:0000313" key="1">
    <source>
        <dbReference type="EMBL" id="SHI04229.1"/>
    </source>
</evidence>
<organism evidence="1 2">
    <name type="scientific">Clostridium grantii DSM 8605</name>
    <dbReference type="NCBI Taxonomy" id="1121316"/>
    <lineage>
        <taxon>Bacteria</taxon>
        <taxon>Bacillati</taxon>
        <taxon>Bacillota</taxon>
        <taxon>Clostridia</taxon>
        <taxon>Eubacteriales</taxon>
        <taxon>Clostridiaceae</taxon>
        <taxon>Clostridium</taxon>
    </lineage>
</organism>
<dbReference type="STRING" id="1121316.SAMN02745207_04000"/>
<protein>
    <submittedName>
        <fullName evidence="1">Uncharacterized protein</fullName>
    </submittedName>
</protein>
<reference evidence="1 2" key="1">
    <citation type="submission" date="2016-11" db="EMBL/GenBank/DDBJ databases">
        <authorList>
            <person name="Jaros S."/>
            <person name="Januszkiewicz K."/>
            <person name="Wedrychowicz H."/>
        </authorList>
    </citation>
    <scope>NUCLEOTIDE SEQUENCE [LARGE SCALE GENOMIC DNA]</scope>
    <source>
        <strain evidence="1 2">DSM 8605</strain>
    </source>
</reference>
<keyword evidence="2" id="KW-1185">Reference proteome</keyword>
<proteinExistence type="predicted"/>
<accession>A0A1M5XX07</accession>
<dbReference type="Proteomes" id="UP000184447">
    <property type="component" value="Unassembled WGS sequence"/>
</dbReference>
<dbReference type="EMBL" id="FQXM01000039">
    <property type="protein sequence ID" value="SHI04229.1"/>
    <property type="molecule type" value="Genomic_DNA"/>
</dbReference>
<gene>
    <name evidence="1" type="ORF">SAMN02745207_04000</name>
</gene>
<dbReference type="RefSeq" id="WP_073340805.1">
    <property type="nucleotide sequence ID" value="NZ_FQXM01000039.1"/>
</dbReference>
<dbReference type="AlphaFoldDB" id="A0A1M5XX07"/>
<name>A0A1M5XX07_9CLOT</name>
<dbReference type="OrthoDB" id="8265034at2"/>